<accession>A0A9W4TY62</accession>
<organism evidence="1 2">
    <name type="scientific">Candida verbasci</name>
    <dbReference type="NCBI Taxonomy" id="1227364"/>
    <lineage>
        <taxon>Eukaryota</taxon>
        <taxon>Fungi</taxon>
        <taxon>Dikarya</taxon>
        <taxon>Ascomycota</taxon>
        <taxon>Saccharomycotina</taxon>
        <taxon>Pichiomycetes</taxon>
        <taxon>Debaryomycetaceae</taxon>
        <taxon>Candida/Lodderomyces clade</taxon>
        <taxon>Candida</taxon>
    </lineage>
</organism>
<dbReference type="AlphaFoldDB" id="A0A9W4TY62"/>
<reference evidence="1" key="1">
    <citation type="submission" date="2022-12" db="EMBL/GenBank/DDBJ databases">
        <authorList>
            <person name="Brejova B."/>
        </authorList>
    </citation>
    <scope>NUCLEOTIDE SEQUENCE</scope>
</reference>
<dbReference type="EMBL" id="CANTUO010000007">
    <property type="protein sequence ID" value="CAI5760539.1"/>
    <property type="molecule type" value="Genomic_DNA"/>
</dbReference>
<evidence type="ECO:0000313" key="1">
    <source>
        <dbReference type="EMBL" id="CAI5760539.1"/>
    </source>
</evidence>
<sequence>MFRRWCSYKVNPRLKLTNEDIKKYYMLIKQSEYELEENKQKYRNGFDSVYAKKSNKFKLELRRNLINIINEIVSVKLELPTPEVEFDNELKSELISDNASRVQYCRSIIQNVYFNKCSPTQTNLLNYFKYKYNGSNKQFHNSLTLEERERLKFELIDHVSKGEDIIGNKFAKFKYNNVIGLNLPPNQYKVERKIPNLDLKININTGKCEVRDIDEYYIWNYYLAKRLNDMSYDESLFSEKMKIIEKEYIDLDKAQLSNEVSNVIESGHYYLQGKLESFKIINKTIRSLIYRHPIKFEFNRDRYSTPKYIINSTSGYILPIIQNIDEQDALDYYIAKYKSNLLNWNKLKKKDKQALLQEYIDLLKSGNDIYLGELVSIQDKIHNIISNKHFKLSNSIRKKYIVEIFGQVYITELSTSAIPEVLPIPYIVDSETDKIEILKPLNEWYYYNYYMGKQLPYKTIVEIENEWEMMNKEDRKKIGDEYLALLKSGKDLLYGKEVSISEKIKNNEKVQKLLKLRIVNKKSLFLKRNNEYRKIAKDGIVKVLGHLSEDDVYKYFKHVKLNEEGLRLDEINKQWQKINNNEKKEYRQAYEFLLSTNNDVS</sequence>
<dbReference type="OrthoDB" id="4021459at2759"/>
<comment type="caution">
    <text evidence="1">The sequence shown here is derived from an EMBL/GenBank/DDBJ whole genome shotgun (WGS) entry which is preliminary data.</text>
</comment>
<evidence type="ECO:0000313" key="2">
    <source>
        <dbReference type="Proteomes" id="UP001152885"/>
    </source>
</evidence>
<name>A0A9W4TY62_9ASCO</name>
<proteinExistence type="predicted"/>
<protein>
    <submittedName>
        <fullName evidence="1">Uncharacterized protein</fullName>
    </submittedName>
</protein>
<dbReference type="Proteomes" id="UP001152885">
    <property type="component" value="Unassembled WGS sequence"/>
</dbReference>
<keyword evidence="2" id="KW-1185">Reference proteome</keyword>
<gene>
    <name evidence="1" type="ORF">CANVERA_P5048</name>
</gene>